<proteinExistence type="predicted"/>
<keyword evidence="2" id="KW-0808">Transferase</keyword>
<accession>A0A6M8B384</accession>
<dbReference type="SUPFAM" id="SSF55729">
    <property type="entry name" value="Acyl-CoA N-acyltransferases (Nat)"/>
    <property type="match status" value="1"/>
</dbReference>
<dbReference type="InterPro" id="IPR000182">
    <property type="entry name" value="GNAT_dom"/>
</dbReference>
<gene>
    <name evidence="2" type="ORF">HPC62_04880</name>
</gene>
<dbReference type="Gene3D" id="3.40.630.30">
    <property type="match status" value="1"/>
</dbReference>
<evidence type="ECO:0000313" key="3">
    <source>
        <dbReference type="Proteomes" id="UP000505210"/>
    </source>
</evidence>
<dbReference type="InterPro" id="IPR051531">
    <property type="entry name" value="N-acetyltransferase"/>
</dbReference>
<dbReference type="PANTHER" id="PTHR43792:SF1">
    <property type="entry name" value="N-ACETYLTRANSFERASE DOMAIN-CONTAINING PROTEIN"/>
    <property type="match status" value="1"/>
</dbReference>
<organism evidence="2 3">
    <name type="scientific">Thermoleptolyngbya sichuanensis A183</name>
    <dbReference type="NCBI Taxonomy" id="2737172"/>
    <lineage>
        <taxon>Bacteria</taxon>
        <taxon>Bacillati</taxon>
        <taxon>Cyanobacteriota</taxon>
        <taxon>Cyanophyceae</taxon>
        <taxon>Oculatellales</taxon>
        <taxon>Oculatellaceae</taxon>
        <taxon>Thermoleptolyngbya</taxon>
        <taxon>Thermoleptolyngbya sichuanensis</taxon>
    </lineage>
</organism>
<feature type="domain" description="N-acetyltransferase" evidence="1">
    <location>
        <begin position="15"/>
        <end position="175"/>
    </location>
</feature>
<evidence type="ECO:0000259" key="1">
    <source>
        <dbReference type="PROSITE" id="PS51186"/>
    </source>
</evidence>
<keyword evidence="3" id="KW-1185">Reference proteome</keyword>
<dbReference type="InterPro" id="IPR016181">
    <property type="entry name" value="Acyl_CoA_acyltransferase"/>
</dbReference>
<dbReference type="Proteomes" id="UP000505210">
    <property type="component" value="Chromosome"/>
</dbReference>
<name>A0A6M8B384_9CYAN</name>
<dbReference type="AlphaFoldDB" id="A0A6M8B384"/>
<dbReference type="PANTHER" id="PTHR43792">
    <property type="entry name" value="GNAT FAMILY, PUTATIVE (AFU_ORTHOLOGUE AFUA_3G00765)-RELATED-RELATED"/>
    <property type="match status" value="1"/>
</dbReference>
<dbReference type="Pfam" id="PF13302">
    <property type="entry name" value="Acetyltransf_3"/>
    <property type="match status" value="1"/>
</dbReference>
<dbReference type="KEGG" id="theu:HPC62_04880"/>
<reference evidence="2 3" key="1">
    <citation type="submission" date="2020-05" db="EMBL/GenBank/DDBJ databases">
        <title>Complete genome sequence of of a novel Thermoleptolyngbya strain isolated from hot springs of Ganzi, Sichuan China.</title>
        <authorList>
            <person name="Tang J."/>
            <person name="Daroch M."/>
            <person name="Li L."/>
            <person name="Waleron K."/>
            <person name="Waleron M."/>
            <person name="Waleron M."/>
        </authorList>
    </citation>
    <scope>NUCLEOTIDE SEQUENCE [LARGE SCALE GENOMIC DNA]</scope>
    <source>
        <strain evidence="2 3">PKUAC-SCTA183</strain>
    </source>
</reference>
<dbReference type="EMBL" id="CP053661">
    <property type="protein sequence ID" value="QKD81609.1"/>
    <property type="molecule type" value="Genomic_DNA"/>
</dbReference>
<dbReference type="PROSITE" id="PS51186">
    <property type="entry name" value="GNAT"/>
    <property type="match status" value="1"/>
</dbReference>
<dbReference type="RefSeq" id="WP_172354007.1">
    <property type="nucleotide sequence ID" value="NZ_CP053661.1"/>
</dbReference>
<protein>
    <submittedName>
        <fullName evidence="2">GNAT family N-acetyltransferase</fullName>
    </submittedName>
</protein>
<sequence>MEWWSSGEQLETARLWLEPVLPDDRLAVFQEFTAAIATFMYPKPPQEIRETDEFLSHALRQNASGTDLHLTIRRRETAEFLGLCGITQIQTPTPELGIWLKEAAHGQGYGKEAIARLKAWADEHLDYECLRYPVDRRNLASRKLAEHLGGRIVGEYTQMNLSGRMLEVLEYRIYP</sequence>
<evidence type="ECO:0000313" key="2">
    <source>
        <dbReference type="EMBL" id="QKD81609.1"/>
    </source>
</evidence>
<dbReference type="GO" id="GO:0016747">
    <property type="term" value="F:acyltransferase activity, transferring groups other than amino-acyl groups"/>
    <property type="evidence" value="ECO:0007669"/>
    <property type="project" value="InterPro"/>
</dbReference>